<reference evidence="2 3" key="1">
    <citation type="submission" date="2019-04" db="EMBL/GenBank/DDBJ databases">
        <title>Aspergillus burnettii sp. nov., novel species from soil in southeast Queensland.</title>
        <authorList>
            <person name="Gilchrist C.L.M."/>
            <person name="Pitt J.I."/>
            <person name="Lange L."/>
            <person name="Lacey H.J."/>
            <person name="Vuong D."/>
            <person name="Midgley D.J."/>
            <person name="Greenfield P."/>
            <person name="Bradbury M."/>
            <person name="Lacey E."/>
            <person name="Busk P.K."/>
            <person name="Pilgaard B."/>
            <person name="Chooi Y.H."/>
            <person name="Piggott A.M."/>
        </authorList>
    </citation>
    <scope>NUCLEOTIDE SEQUENCE [LARGE SCALE GENOMIC DNA]</scope>
    <source>
        <strain evidence="2 3">FRR 5400</strain>
    </source>
</reference>
<dbReference type="PANTHER" id="PTHR38083">
    <property type="entry name" value="CALCIUM-DEPENDENT CELL ADHESION MOLECULE 1-RELATED"/>
    <property type="match status" value="1"/>
</dbReference>
<dbReference type="Proteomes" id="UP000541154">
    <property type="component" value="Unassembled WGS sequence"/>
</dbReference>
<dbReference type="Gene3D" id="2.60.40.1720">
    <property type="entry name" value="Calcium-dependent cell adhesion molecule-1"/>
    <property type="match status" value="1"/>
</dbReference>
<proteinExistence type="predicted"/>
<gene>
    <name evidence="2" type="ORF">ETB97_001527</name>
</gene>
<dbReference type="InterPro" id="IPR029283">
    <property type="entry name" value="Membrane-bd"/>
</dbReference>
<evidence type="ECO:0000313" key="2">
    <source>
        <dbReference type="EMBL" id="KAF5865951.1"/>
    </source>
</evidence>
<evidence type="ECO:0000313" key="3">
    <source>
        <dbReference type="Proteomes" id="UP000541154"/>
    </source>
</evidence>
<evidence type="ECO:0000259" key="1">
    <source>
        <dbReference type="Pfam" id="PF14564"/>
    </source>
</evidence>
<comment type="caution">
    <text evidence="2">The sequence shown here is derived from an EMBL/GenBank/DDBJ whole genome shotgun (WGS) entry which is preliminary data.</text>
</comment>
<protein>
    <recommendedName>
        <fullName evidence="1">Calcium-dependent cell adhesion molecule 1 membrane-binding domain-containing protein</fullName>
    </recommendedName>
</protein>
<accession>A0A8H6EB00</accession>
<dbReference type="InterPro" id="IPR052885">
    <property type="entry name" value="Dictyostelium_CAD"/>
</dbReference>
<dbReference type="InterPro" id="IPR038423">
    <property type="entry name" value="CAD_C_sf"/>
</dbReference>
<dbReference type="PANTHER" id="PTHR38083:SF1">
    <property type="entry name" value="CALCIUM-DEPENDENT CELL ADHESION MOLECULE 1-RELATED"/>
    <property type="match status" value="1"/>
</dbReference>
<dbReference type="EMBL" id="SPNV01000013">
    <property type="protein sequence ID" value="KAF5865951.1"/>
    <property type="molecule type" value="Genomic_DNA"/>
</dbReference>
<keyword evidence="3" id="KW-1185">Reference proteome</keyword>
<name>A0A8H6EB00_PETAA</name>
<feature type="domain" description="Calcium-dependent cell adhesion molecule 1 membrane-binding" evidence="1">
    <location>
        <begin position="89"/>
        <end position="193"/>
    </location>
</feature>
<sequence>MVAADTVEFYAKPNYEELKKTARLSGLEHTVLGTSYRSCRLGDGTKLFVWNHTQPSTDAEWVKDQPDIPAAGPMQCYQVLKGDTSVARVKFEDDTGGNPGDFTLILKLANIGDVNIPSKDGKYAPAGVVPRDDSLVTTAVYVRKRSGEYPVTGSLYFQWNKSTQRVEILEKDNWPKDKLKHQADSANNFTITLIST</sequence>
<dbReference type="AlphaFoldDB" id="A0A8H6EB00"/>
<dbReference type="Pfam" id="PF14564">
    <property type="entry name" value="Membrane_bind"/>
    <property type="match status" value="1"/>
</dbReference>
<organism evidence="2 3">
    <name type="scientific">Petromyces alliaceus</name>
    <name type="common">Aspergillus alliaceus</name>
    <dbReference type="NCBI Taxonomy" id="209559"/>
    <lineage>
        <taxon>Eukaryota</taxon>
        <taxon>Fungi</taxon>
        <taxon>Dikarya</taxon>
        <taxon>Ascomycota</taxon>
        <taxon>Pezizomycotina</taxon>
        <taxon>Eurotiomycetes</taxon>
        <taxon>Eurotiomycetidae</taxon>
        <taxon>Eurotiales</taxon>
        <taxon>Aspergillaceae</taxon>
        <taxon>Aspergillus</taxon>
        <taxon>Aspergillus subgen. Circumdati</taxon>
    </lineage>
</organism>